<dbReference type="AlphaFoldDB" id="C5B7Y2"/>
<sequence>MAVISGLCTLPASDFQPKQGFIEGRFCYGIGKSDMSGDDLCIPEDRRVISGKNAIAPDPAPAGSDGGMIAFIVEEATPGFSLTVDKGFDFERVSPAFAA</sequence>
<dbReference type="KEGG" id="eic:NT01EI_1532"/>
<reference evidence="1 2" key="2">
    <citation type="journal article" date="2012" name="J. Bacteriol.">
        <title>Genome Sequence of Edwardsiella ictaluri 93-146, a Strain Associated with a Natural Channel Catfish Outbreak of Enteric Septicemia of Catfish.</title>
        <authorList>
            <person name="Williams M.L."/>
            <person name="Gillaspy A.F."/>
            <person name="Dyer D.W."/>
            <person name="Thune R.L."/>
            <person name="Waldbieser G.C."/>
            <person name="Schuster S.C."/>
            <person name="Gipson J."/>
            <person name="Zaitshik J."/>
            <person name="Landry C."/>
            <person name="Banes M.M."/>
            <person name="Lawrence M.L."/>
        </authorList>
    </citation>
    <scope>NUCLEOTIDE SEQUENCE [LARGE SCALE GENOMIC DNA]</scope>
    <source>
        <strain evidence="1 2">93-146</strain>
    </source>
</reference>
<dbReference type="RefSeq" id="WP_015870879.1">
    <property type="nucleotide sequence ID" value="NC_012779.2"/>
</dbReference>
<dbReference type="HOGENOM" id="CLU_2315834_0_0_6"/>
<evidence type="ECO:0000313" key="2">
    <source>
        <dbReference type="Proteomes" id="UP000001485"/>
    </source>
</evidence>
<dbReference type="EMBL" id="CP001600">
    <property type="protein sequence ID" value="ACR68718.1"/>
    <property type="molecule type" value="Genomic_DNA"/>
</dbReference>
<dbReference type="Proteomes" id="UP000001485">
    <property type="component" value="Chromosome"/>
</dbReference>
<accession>C5B7Y2</accession>
<protein>
    <submittedName>
        <fullName evidence="1">Uncharacterized protein</fullName>
    </submittedName>
</protein>
<name>C5B7Y2_EDWI9</name>
<organism evidence="1 2">
    <name type="scientific">Edwardsiella ictaluri (strain 93-146)</name>
    <dbReference type="NCBI Taxonomy" id="634503"/>
    <lineage>
        <taxon>Bacteria</taxon>
        <taxon>Pseudomonadati</taxon>
        <taxon>Pseudomonadota</taxon>
        <taxon>Gammaproteobacteria</taxon>
        <taxon>Enterobacterales</taxon>
        <taxon>Hafniaceae</taxon>
        <taxon>Edwardsiella</taxon>
    </lineage>
</organism>
<proteinExistence type="predicted"/>
<evidence type="ECO:0000313" key="1">
    <source>
        <dbReference type="EMBL" id="ACR68718.1"/>
    </source>
</evidence>
<gene>
    <name evidence="1" type="ordered locus">NT01EI_1532</name>
</gene>
<reference evidence="2" key="1">
    <citation type="submission" date="2009-03" db="EMBL/GenBank/DDBJ databases">
        <title>Complete genome sequence of Edwardsiella ictaluri 93-146.</title>
        <authorList>
            <person name="Williams M.L."/>
            <person name="Gillaspy A.F."/>
            <person name="Dyer D.W."/>
            <person name="Thune R.L."/>
            <person name="Waldbieser G.C."/>
            <person name="Schuster S.C."/>
            <person name="Gipson J."/>
            <person name="Zaitshik J."/>
            <person name="Landry C."/>
            <person name="Lawrence M.L."/>
        </authorList>
    </citation>
    <scope>NUCLEOTIDE SEQUENCE [LARGE SCALE GENOMIC DNA]</scope>
    <source>
        <strain evidence="2">93-146</strain>
    </source>
</reference>
<dbReference type="GeneID" id="69538514"/>